<feature type="domain" description="Glycosyltransferase subfamily 4-like N-terminal" evidence="1">
    <location>
        <begin position="19"/>
        <end position="178"/>
    </location>
</feature>
<name>A0A1U9LBX5_9PROT</name>
<dbReference type="Gene3D" id="3.40.50.2000">
    <property type="entry name" value="Glycogen Phosphorylase B"/>
    <property type="match status" value="2"/>
</dbReference>
<dbReference type="EMBL" id="CP014687">
    <property type="protein sequence ID" value="AQT03944.1"/>
    <property type="molecule type" value="Genomic_DNA"/>
</dbReference>
<dbReference type="GO" id="GO:0016757">
    <property type="term" value="F:glycosyltransferase activity"/>
    <property type="evidence" value="ECO:0007669"/>
    <property type="project" value="UniProtKB-ARBA"/>
</dbReference>
<evidence type="ECO:0000259" key="1">
    <source>
        <dbReference type="Pfam" id="PF13439"/>
    </source>
</evidence>
<dbReference type="InterPro" id="IPR028098">
    <property type="entry name" value="Glyco_trans_4-like_N"/>
</dbReference>
<dbReference type="Proteomes" id="UP000189055">
    <property type="component" value="Chromosome"/>
</dbReference>
<dbReference type="PANTHER" id="PTHR12526:SF630">
    <property type="entry name" value="GLYCOSYLTRANSFERASE"/>
    <property type="match status" value="1"/>
</dbReference>
<organism evidence="2 3">
    <name type="scientific">Acetobacter persici</name>
    <dbReference type="NCBI Taxonomy" id="1076596"/>
    <lineage>
        <taxon>Bacteria</taxon>
        <taxon>Pseudomonadati</taxon>
        <taxon>Pseudomonadota</taxon>
        <taxon>Alphaproteobacteria</taxon>
        <taxon>Acetobacterales</taxon>
        <taxon>Acetobacteraceae</taxon>
        <taxon>Acetobacter</taxon>
    </lineage>
</organism>
<dbReference type="AlphaFoldDB" id="A0A1U9LBX5"/>
<dbReference type="STRING" id="1076596.A0U91_01710"/>
<protein>
    <recommendedName>
        <fullName evidence="1">Glycosyltransferase subfamily 4-like N-terminal domain-containing protein</fullName>
    </recommendedName>
</protein>
<dbReference type="PANTHER" id="PTHR12526">
    <property type="entry name" value="GLYCOSYLTRANSFERASE"/>
    <property type="match status" value="1"/>
</dbReference>
<dbReference type="Pfam" id="PF13692">
    <property type="entry name" value="Glyco_trans_1_4"/>
    <property type="match status" value="1"/>
</dbReference>
<reference evidence="2 3" key="1">
    <citation type="submission" date="2016-03" db="EMBL/GenBank/DDBJ databases">
        <title>Acetic acid bacteria sequencing.</title>
        <authorList>
            <person name="Brandt J."/>
            <person name="Jakob F."/>
            <person name="Vogel R.F."/>
        </authorList>
    </citation>
    <scope>NUCLEOTIDE SEQUENCE [LARGE SCALE GENOMIC DNA]</scope>
    <source>
        <strain evidence="2 3">TMW2.1084</strain>
    </source>
</reference>
<dbReference type="KEGG" id="aper:A0U91_01710"/>
<dbReference type="SUPFAM" id="SSF53756">
    <property type="entry name" value="UDP-Glycosyltransferase/glycogen phosphorylase"/>
    <property type="match status" value="1"/>
</dbReference>
<sequence length="375" mass="40670">MLTQQDAFSIGIVIHDFVFGGSERIAIRLANYWAQQGHPVVIFAGASEGEMQNLLDPAVHLVIAPQPLCRSASSMTQLARKAAHYFQKNPVKACFIPGNYHWPVAYHLGKLPVKLRPVILTQISSPIYKPGRAAWAQKIFNMRMRILLKKSDRLIALDCTTAQQANQLFRRSVTDVIPLPALCGSLPAPRMPDAASLNILAAGRLTHAKGFDLLIDAFASVSRRYPSATLTICGAGPDHQALQDLAVRKGLQDKVRLTGYVTDIRPYLDEARLFVLSSRREGYGAVILEALAAGRQVITTDCTPAARDFVACCEAVHVVPVGDSSALAQAMIAVLEKPAPDSQTLADAVKPFAIDCGGQAYLLLMSSLLGKARKH</sequence>
<accession>A0A1U9LBX5</accession>
<gene>
    <name evidence="2" type="ORF">A0U91_01710</name>
</gene>
<dbReference type="Pfam" id="PF13439">
    <property type="entry name" value="Glyco_transf_4"/>
    <property type="match status" value="1"/>
</dbReference>
<evidence type="ECO:0000313" key="3">
    <source>
        <dbReference type="Proteomes" id="UP000189055"/>
    </source>
</evidence>
<evidence type="ECO:0000313" key="2">
    <source>
        <dbReference type="EMBL" id="AQT03944.1"/>
    </source>
</evidence>
<proteinExistence type="predicted"/>
<dbReference type="CDD" id="cd03811">
    <property type="entry name" value="GT4_GT28_WabH-like"/>
    <property type="match status" value="1"/>
</dbReference>
<dbReference type="RefSeq" id="WP_077929887.1">
    <property type="nucleotide sequence ID" value="NZ_CP014687.1"/>
</dbReference>